<evidence type="ECO:0000256" key="3">
    <source>
        <dbReference type="ARBA" id="ARBA00023136"/>
    </source>
</evidence>
<organism evidence="6 7">
    <name type="scientific">Abrus precatorius</name>
    <name type="common">Indian licorice</name>
    <name type="synonym">Glycine abrus</name>
    <dbReference type="NCBI Taxonomy" id="3816"/>
    <lineage>
        <taxon>Eukaryota</taxon>
        <taxon>Viridiplantae</taxon>
        <taxon>Streptophyta</taxon>
        <taxon>Embryophyta</taxon>
        <taxon>Tracheophyta</taxon>
        <taxon>Spermatophyta</taxon>
        <taxon>Magnoliopsida</taxon>
        <taxon>eudicotyledons</taxon>
        <taxon>Gunneridae</taxon>
        <taxon>Pentapetalae</taxon>
        <taxon>rosids</taxon>
        <taxon>fabids</taxon>
        <taxon>Fabales</taxon>
        <taxon>Fabaceae</taxon>
        <taxon>Papilionoideae</taxon>
        <taxon>50 kb inversion clade</taxon>
        <taxon>NPAAA clade</taxon>
        <taxon>indigoferoid/millettioid clade</taxon>
        <taxon>Abreae</taxon>
        <taxon>Abrus</taxon>
    </lineage>
</organism>
<gene>
    <name evidence="7" type="primary">LOC113866260</name>
</gene>
<feature type="domain" description="Cysteine-rich transmembrane" evidence="5">
    <location>
        <begin position="47"/>
        <end position="78"/>
    </location>
</feature>
<dbReference type="AlphaFoldDB" id="A0A8B8LL01"/>
<keyword evidence="3" id="KW-0472">Membrane</keyword>
<comment type="similarity">
    <text evidence="2">Belongs to the CYSTM1 family.</text>
</comment>
<accession>A0A8B8LL01</accession>
<proteinExistence type="inferred from homology"/>
<feature type="region of interest" description="Disordered" evidence="4">
    <location>
        <begin position="1"/>
        <end position="37"/>
    </location>
</feature>
<sequence length="85" mass="8901">MEYYNQNPPMGVAPPPPPPLPPLGYPQPGYQGAPPPQPQVVVNQAPPMYAQEQGSGATTGLFAGCLAALGCCCCLEACDEICCWH</sequence>
<evidence type="ECO:0000256" key="1">
    <source>
        <dbReference type="ARBA" id="ARBA00004370"/>
    </source>
</evidence>
<name>A0A8B8LL01_ABRPR</name>
<evidence type="ECO:0000313" key="7">
    <source>
        <dbReference type="RefSeq" id="XP_027356940.1"/>
    </source>
</evidence>
<dbReference type="InterPro" id="IPR028144">
    <property type="entry name" value="CYSTM_dom"/>
</dbReference>
<comment type="subcellular location">
    <subcellularLocation>
        <location evidence="1">Membrane</location>
    </subcellularLocation>
</comment>
<reference evidence="6" key="1">
    <citation type="journal article" date="2019" name="Toxins">
        <title>Detection of Abrin-Like and Prepropulchellin-Like Toxin Genes and Transcripts Using Whole Genome Sequencing and Full-Length Transcript Sequencing of Abrus precatorius.</title>
        <authorList>
            <person name="Hovde B.T."/>
            <person name="Daligault H.E."/>
            <person name="Hanschen E.R."/>
            <person name="Kunde Y.A."/>
            <person name="Johnson M.B."/>
            <person name="Starkenburg S.R."/>
            <person name="Johnson S.L."/>
        </authorList>
    </citation>
    <scope>NUCLEOTIDE SEQUENCE [LARGE SCALE GENOMIC DNA]</scope>
</reference>
<evidence type="ECO:0000313" key="6">
    <source>
        <dbReference type="Proteomes" id="UP000694853"/>
    </source>
</evidence>
<feature type="compositionally biased region" description="Low complexity" evidence="4">
    <location>
        <begin position="1"/>
        <end position="10"/>
    </location>
</feature>
<dbReference type="GeneID" id="113866260"/>
<evidence type="ECO:0000256" key="2">
    <source>
        <dbReference type="ARBA" id="ARBA00009444"/>
    </source>
</evidence>
<evidence type="ECO:0000259" key="5">
    <source>
        <dbReference type="Pfam" id="PF12734"/>
    </source>
</evidence>
<dbReference type="KEGG" id="aprc:113866260"/>
<dbReference type="RefSeq" id="XP_027356940.1">
    <property type="nucleotide sequence ID" value="XM_027501139.1"/>
</dbReference>
<evidence type="ECO:0000256" key="4">
    <source>
        <dbReference type="SAM" id="MobiDB-lite"/>
    </source>
</evidence>
<keyword evidence="6" id="KW-1185">Reference proteome</keyword>
<feature type="compositionally biased region" description="Pro residues" evidence="4">
    <location>
        <begin position="11"/>
        <end position="25"/>
    </location>
</feature>
<reference evidence="7" key="2">
    <citation type="submission" date="2025-08" db="UniProtKB">
        <authorList>
            <consortium name="RefSeq"/>
        </authorList>
    </citation>
    <scope>IDENTIFICATION</scope>
    <source>
        <tissue evidence="7">Young leaves</tissue>
    </source>
</reference>
<dbReference type="Pfam" id="PF12734">
    <property type="entry name" value="CYSTM"/>
    <property type="match status" value="1"/>
</dbReference>
<protein>
    <submittedName>
        <fullName evidence="7">Cysteine-rich and transmembrane domain-containing protein WIH1-like</fullName>
    </submittedName>
</protein>
<dbReference type="Proteomes" id="UP000694853">
    <property type="component" value="Unplaced"/>
</dbReference>